<sequence length="67" mass="7580">MSNMHGPLFLICLWCCGFVLGCASFKSLTNSATMLAVIFRDIHLHMPVCFPMSLPFSPFFCNLMYLL</sequence>
<keyword evidence="1" id="KW-0472">Membrane</keyword>
<keyword evidence="2" id="KW-0732">Signal</keyword>
<feature type="signal peptide" evidence="2">
    <location>
        <begin position="1"/>
        <end position="24"/>
    </location>
</feature>
<evidence type="ECO:0000256" key="1">
    <source>
        <dbReference type="SAM" id="Phobius"/>
    </source>
</evidence>
<feature type="chain" id="PRO_5020401331" description="Secreted protein" evidence="2">
    <location>
        <begin position="25"/>
        <end position="67"/>
    </location>
</feature>
<proteinExistence type="predicted"/>
<reference evidence="3 4" key="1">
    <citation type="journal article" date="2019" name="Nat. Ecol. Evol.">
        <title>Megaphylogeny resolves global patterns of mushroom evolution.</title>
        <authorList>
            <person name="Varga T."/>
            <person name="Krizsan K."/>
            <person name="Foldi C."/>
            <person name="Dima B."/>
            <person name="Sanchez-Garcia M."/>
            <person name="Sanchez-Ramirez S."/>
            <person name="Szollosi G.J."/>
            <person name="Szarkandi J.G."/>
            <person name="Papp V."/>
            <person name="Albert L."/>
            <person name="Andreopoulos W."/>
            <person name="Angelini C."/>
            <person name="Antonin V."/>
            <person name="Barry K.W."/>
            <person name="Bougher N.L."/>
            <person name="Buchanan P."/>
            <person name="Buyck B."/>
            <person name="Bense V."/>
            <person name="Catcheside P."/>
            <person name="Chovatia M."/>
            <person name="Cooper J."/>
            <person name="Damon W."/>
            <person name="Desjardin D."/>
            <person name="Finy P."/>
            <person name="Geml J."/>
            <person name="Haridas S."/>
            <person name="Hughes K."/>
            <person name="Justo A."/>
            <person name="Karasinski D."/>
            <person name="Kautmanova I."/>
            <person name="Kiss B."/>
            <person name="Kocsube S."/>
            <person name="Kotiranta H."/>
            <person name="LaButti K.M."/>
            <person name="Lechner B.E."/>
            <person name="Liimatainen K."/>
            <person name="Lipzen A."/>
            <person name="Lukacs Z."/>
            <person name="Mihaltcheva S."/>
            <person name="Morgado L.N."/>
            <person name="Niskanen T."/>
            <person name="Noordeloos M.E."/>
            <person name="Ohm R.A."/>
            <person name="Ortiz-Santana B."/>
            <person name="Ovrebo C."/>
            <person name="Racz N."/>
            <person name="Riley R."/>
            <person name="Savchenko A."/>
            <person name="Shiryaev A."/>
            <person name="Soop K."/>
            <person name="Spirin V."/>
            <person name="Szebenyi C."/>
            <person name="Tomsovsky M."/>
            <person name="Tulloss R.E."/>
            <person name="Uehling J."/>
            <person name="Grigoriev I.V."/>
            <person name="Vagvolgyi C."/>
            <person name="Papp T."/>
            <person name="Martin F.M."/>
            <person name="Miettinen O."/>
            <person name="Hibbett D.S."/>
            <person name="Nagy L.G."/>
        </authorList>
    </citation>
    <scope>NUCLEOTIDE SEQUENCE [LARGE SCALE GENOMIC DNA]</scope>
    <source>
        <strain evidence="3 4">CBS 962.96</strain>
    </source>
</reference>
<gene>
    <name evidence="3" type="ORF">K435DRAFT_132215</name>
</gene>
<accession>A0A4S8M053</accession>
<organism evidence="3 4">
    <name type="scientific">Dendrothele bispora (strain CBS 962.96)</name>
    <dbReference type="NCBI Taxonomy" id="1314807"/>
    <lineage>
        <taxon>Eukaryota</taxon>
        <taxon>Fungi</taxon>
        <taxon>Dikarya</taxon>
        <taxon>Basidiomycota</taxon>
        <taxon>Agaricomycotina</taxon>
        <taxon>Agaricomycetes</taxon>
        <taxon>Agaricomycetidae</taxon>
        <taxon>Agaricales</taxon>
        <taxon>Agaricales incertae sedis</taxon>
        <taxon>Dendrothele</taxon>
    </lineage>
</organism>
<dbReference type="AlphaFoldDB" id="A0A4S8M053"/>
<dbReference type="Proteomes" id="UP000297245">
    <property type="component" value="Unassembled WGS sequence"/>
</dbReference>
<evidence type="ECO:0000313" key="3">
    <source>
        <dbReference type="EMBL" id="THU95414.1"/>
    </source>
</evidence>
<protein>
    <recommendedName>
        <fullName evidence="5">Secreted protein</fullName>
    </recommendedName>
</protein>
<keyword evidence="1" id="KW-1133">Transmembrane helix</keyword>
<evidence type="ECO:0000313" key="4">
    <source>
        <dbReference type="Proteomes" id="UP000297245"/>
    </source>
</evidence>
<dbReference type="EMBL" id="ML179201">
    <property type="protein sequence ID" value="THU95414.1"/>
    <property type="molecule type" value="Genomic_DNA"/>
</dbReference>
<feature type="transmembrane region" description="Helical" evidence="1">
    <location>
        <begin position="44"/>
        <end position="66"/>
    </location>
</feature>
<keyword evidence="1" id="KW-0812">Transmembrane</keyword>
<evidence type="ECO:0008006" key="5">
    <source>
        <dbReference type="Google" id="ProtNLM"/>
    </source>
</evidence>
<name>A0A4S8M053_DENBC</name>
<keyword evidence="4" id="KW-1185">Reference proteome</keyword>
<evidence type="ECO:0000256" key="2">
    <source>
        <dbReference type="SAM" id="SignalP"/>
    </source>
</evidence>